<evidence type="ECO:0000259" key="1">
    <source>
        <dbReference type="Pfam" id="PF08241"/>
    </source>
</evidence>
<dbReference type="Pfam" id="PF08241">
    <property type="entry name" value="Methyltransf_11"/>
    <property type="match status" value="1"/>
</dbReference>
<dbReference type="PANTHER" id="PTHR43591">
    <property type="entry name" value="METHYLTRANSFERASE"/>
    <property type="match status" value="1"/>
</dbReference>
<dbReference type="RefSeq" id="WP_186241950.1">
    <property type="nucleotide sequence ID" value="NZ_OCTY01000002.1"/>
</dbReference>
<organism evidence="2 3">
    <name type="scientific">Mycobacterium simulans</name>
    <dbReference type="NCBI Taxonomy" id="627089"/>
    <lineage>
        <taxon>Bacteria</taxon>
        <taxon>Bacillati</taxon>
        <taxon>Actinomycetota</taxon>
        <taxon>Actinomycetes</taxon>
        <taxon>Mycobacteriales</taxon>
        <taxon>Mycobacteriaceae</taxon>
        <taxon>Mycobacterium</taxon>
    </lineage>
</organism>
<dbReference type="EC" id="2.1.1.254" evidence="2"/>
<dbReference type="InterPro" id="IPR029063">
    <property type="entry name" value="SAM-dependent_MTases_sf"/>
</dbReference>
<evidence type="ECO:0000313" key="3">
    <source>
        <dbReference type="Proteomes" id="UP000554965"/>
    </source>
</evidence>
<gene>
    <name evidence="2" type="primary">eryG</name>
    <name evidence="2" type="ORF">MSIMFB_01263</name>
</gene>
<dbReference type="AlphaFoldDB" id="A0A7Z7IHV1"/>
<dbReference type="Proteomes" id="UP000554965">
    <property type="component" value="Unassembled WGS sequence"/>
</dbReference>
<dbReference type="SUPFAM" id="SSF53335">
    <property type="entry name" value="S-adenosyl-L-methionine-dependent methyltransferases"/>
    <property type="match status" value="1"/>
</dbReference>
<protein>
    <submittedName>
        <fullName evidence="2">Erythromycin 3''-O-methyltransferase</fullName>
        <ecNumber evidence="2">2.1.1.254</ecNumber>
    </submittedName>
</protein>
<dbReference type="Gene3D" id="3.40.50.150">
    <property type="entry name" value="Vaccinia Virus protein VP39"/>
    <property type="match status" value="1"/>
</dbReference>
<dbReference type="CDD" id="cd02440">
    <property type="entry name" value="AdoMet_MTases"/>
    <property type="match status" value="1"/>
</dbReference>
<accession>A0A7Z7IHV1</accession>
<keyword evidence="2" id="KW-0489">Methyltransferase</keyword>
<dbReference type="GO" id="GO:0102307">
    <property type="term" value="F:erythromycin 3''-o-methyltransferase activity"/>
    <property type="evidence" value="ECO:0007669"/>
    <property type="project" value="UniProtKB-EC"/>
</dbReference>
<feature type="domain" description="Methyltransferase type 11" evidence="1">
    <location>
        <begin position="51"/>
        <end position="147"/>
    </location>
</feature>
<dbReference type="PANTHER" id="PTHR43591:SF24">
    <property type="entry name" value="2-METHOXY-6-POLYPRENYL-1,4-BENZOQUINOL METHYLASE, MITOCHONDRIAL"/>
    <property type="match status" value="1"/>
</dbReference>
<sequence>MPIAPFNDITATYTRLHAWMYETFVAPAVFPSHPVIDERFLAHLPTGAHVLDVGSGGGLFTNYIADQRPDLHIVGLDLSQPQIERATKRMRNYTDRVRFQLGDATRLPFGDHAFDGVISYGSIKHWTSREAGLAECFRVLKPGGPLLVTDADRSAIFEDAQEFVGRYAMPRFLRGVNLAIFRTWIAGRSIDLADARDLVDCVDLIDKDASRIVNSPLIMISGRRAPEPVG</sequence>
<keyword evidence="3" id="KW-1185">Reference proteome</keyword>
<evidence type="ECO:0000313" key="2">
    <source>
        <dbReference type="EMBL" id="SOJ53765.1"/>
    </source>
</evidence>
<dbReference type="InterPro" id="IPR013216">
    <property type="entry name" value="Methyltransf_11"/>
</dbReference>
<name>A0A7Z7IHV1_9MYCO</name>
<comment type="caution">
    <text evidence="2">The sequence shown here is derived from an EMBL/GenBank/DDBJ whole genome shotgun (WGS) entry which is preliminary data.</text>
</comment>
<dbReference type="EMBL" id="OCTY01000002">
    <property type="protein sequence ID" value="SOJ53765.1"/>
    <property type="molecule type" value="Genomic_DNA"/>
</dbReference>
<dbReference type="GO" id="GO:0008757">
    <property type="term" value="F:S-adenosylmethionine-dependent methyltransferase activity"/>
    <property type="evidence" value="ECO:0007669"/>
    <property type="project" value="InterPro"/>
</dbReference>
<keyword evidence="2" id="KW-0808">Transferase</keyword>
<dbReference type="GO" id="GO:0032259">
    <property type="term" value="P:methylation"/>
    <property type="evidence" value="ECO:0007669"/>
    <property type="project" value="UniProtKB-KW"/>
</dbReference>
<proteinExistence type="predicted"/>
<reference evidence="2 3" key="1">
    <citation type="submission" date="2017-10" db="EMBL/GenBank/DDBJ databases">
        <authorList>
            <consortium name="Urmite Genomes"/>
        </authorList>
    </citation>
    <scope>NUCLEOTIDE SEQUENCE [LARGE SCALE GENOMIC DNA]</scope>
    <source>
        <strain evidence="2 3">FB-527</strain>
    </source>
</reference>